<dbReference type="RefSeq" id="WP_386806980.1">
    <property type="nucleotide sequence ID" value="NZ_JBHTMV010000001.1"/>
</dbReference>
<evidence type="ECO:0000313" key="1">
    <source>
        <dbReference type="EMBL" id="MFD1292397.1"/>
    </source>
</evidence>
<keyword evidence="2" id="KW-1185">Reference proteome</keyword>
<comment type="caution">
    <text evidence="1">The sequence shown here is derived from an EMBL/GenBank/DDBJ whole genome shotgun (WGS) entry which is preliminary data.</text>
</comment>
<sequence>MKESKYYKTSNEYKQLKPFTDNPCSGDLDYTYIVFRISDAFSKLQDFSERKILSYDRFDFFGAFTELFFYTKIKGNYILKNLKRIEQYWKLIDEITHKFEKGTFKNLSAIGGYQEFSYNCSELVSVCWLMQKDFNEFLIFEELDNRDNKKGIEKIEIQSDLLDEEAEKKEILNPYPQIFLNGEIYNGFVEYVKKYIIDYYIDYSYLKKRLEHEKLIYKHTDNEFMEIIYKKLDLINKKQYEDYKAEKGKLYSLTKSENANRLNNFNIIFNE</sequence>
<protein>
    <submittedName>
        <fullName evidence="1">Uncharacterized protein</fullName>
    </submittedName>
</protein>
<dbReference type="Proteomes" id="UP001597241">
    <property type="component" value="Unassembled WGS sequence"/>
</dbReference>
<accession>A0ABW3WJT9</accession>
<evidence type="ECO:0000313" key="2">
    <source>
        <dbReference type="Proteomes" id="UP001597241"/>
    </source>
</evidence>
<proteinExistence type="predicted"/>
<name>A0ABW3WJT9_9FLAO</name>
<organism evidence="1 2">
    <name type="scientific">Lutibacter holmesii</name>
    <dbReference type="NCBI Taxonomy" id="1137985"/>
    <lineage>
        <taxon>Bacteria</taxon>
        <taxon>Pseudomonadati</taxon>
        <taxon>Bacteroidota</taxon>
        <taxon>Flavobacteriia</taxon>
        <taxon>Flavobacteriales</taxon>
        <taxon>Flavobacteriaceae</taxon>
        <taxon>Lutibacter</taxon>
    </lineage>
</organism>
<gene>
    <name evidence="1" type="ORF">ACFQ5N_01000</name>
</gene>
<dbReference type="EMBL" id="JBHTMV010000001">
    <property type="protein sequence ID" value="MFD1292397.1"/>
    <property type="molecule type" value="Genomic_DNA"/>
</dbReference>
<reference evidence="2" key="1">
    <citation type="journal article" date="2019" name="Int. J. Syst. Evol. Microbiol.">
        <title>The Global Catalogue of Microorganisms (GCM) 10K type strain sequencing project: providing services to taxonomists for standard genome sequencing and annotation.</title>
        <authorList>
            <consortium name="The Broad Institute Genomics Platform"/>
            <consortium name="The Broad Institute Genome Sequencing Center for Infectious Disease"/>
            <person name="Wu L."/>
            <person name="Ma J."/>
        </authorList>
    </citation>
    <scope>NUCLEOTIDE SEQUENCE [LARGE SCALE GENOMIC DNA]</scope>
    <source>
        <strain evidence="2">CCUG 62221</strain>
    </source>
</reference>